<organism evidence="1">
    <name type="scientific">hydrothermal vent metagenome</name>
    <dbReference type="NCBI Taxonomy" id="652676"/>
    <lineage>
        <taxon>unclassified sequences</taxon>
        <taxon>metagenomes</taxon>
        <taxon>ecological metagenomes</taxon>
    </lineage>
</organism>
<dbReference type="AlphaFoldDB" id="A0A3B0X6L3"/>
<gene>
    <name evidence="1" type="ORF">MNBD_GAMMA08-2551</name>
</gene>
<evidence type="ECO:0000313" key="1">
    <source>
        <dbReference type="EMBL" id="VAW58527.1"/>
    </source>
</evidence>
<accession>A0A3B0X6L3</accession>
<dbReference type="EMBL" id="UOFH01000014">
    <property type="protein sequence ID" value="VAW58527.1"/>
    <property type="molecule type" value="Genomic_DNA"/>
</dbReference>
<proteinExistence type="predicted"/>
<reference evidence="1" key="1">
    <citation type="submission" date="2018-06" db="EMBL/GenBank/DDBJ databases">
        <authorList>
            <person name="Zhirakovskaya E."/>
        </authorList>
    </citation>
    <scope>NUCLEOTIDE SEQUENCE</scope>
</reference>
<sequence length="54" mass="6050">MLFYPLSLWEKGSRRFLPPLPLGEGWGEGYNSLSLQSINSNINNGVPFTDPLLI</sequence>
<name>A0A3B0X6L3_9ZZZZ</name>
<protein>
    <submittedName>
        <fullName evidence="1">Uncharacterized protein</fullName>
    </submittedName>
</protein>